<dbReference type="EMBL" id="BAAAZK010000002">
    <property type="protein sequence ID" value="GAA4168144.1"/>
    <property type="molecule type" value="Genomic_DNA"/>
</dbReference>
<comment type="caution">
    <text evidence="2">The sequence shown here is derived from an EMBL/GenBank/DDBJ whole genome shotgun (WGS) entry which is preliminary data.</text>
</comment>
<sequence length="359" mass="41623">MERVLTNKANYLVAQGYDITIVTTDQQGRKPYFDLDDRIHQIDLGINYTNDQNKGVFAKLWNYRWRQVKHKSKLKQLLLQLKSDVVISMFDHDTSFVHKMNDGSFKILEIHFSRYKRLQYGRRGVWKLVDILRNREDLNIARKYDRFVVLTEEDRMYWGKLPNIAVIPNANSFSVTDQALLVNKNAIAVGRLDYQKGFDNLIKIWKIIQLQHPEWTLHIYGNGPLKRRLEDLIKILGLTGCVQIHSATPDIKTAYLASSIYLMASRYEGLPMALLEAQSCGLPMVSYACKCGPRDIIIEEKNGFLIAEGEMEDFASKINLLIENDVLRKVMGENARTMSARFSENQVMQLWLNLFKNLV</sequence>
<dbReference type="Pfam" id="PF00534">
    <property type="entry name" value="Glycos_transf_1"/>
    <property type="match status" value="1"/>
</dbReference>
<organism evidence="2 3">
    <name type="scientific">Sphingobacterium ginsenosidimutans</name>
    <dbReference type="NCBI Taxonomy" id="687845"/>
    <lineage>
        <taxon>Bacteria</taxon>
        <taxon>Pseudomonadati</taxon>
        <taxon>Bacteroidota</taxon>
        <taxon>Sphingobacteriia</taxon>
        <taxon>Sphingobacteriales</taxon>
        <taxon>Sphingobacteriaceae</taxon>
        <taxon>Sphingobacterium</taxon>
    </lineage>
</organism>
<dbReference type="Proteomes" id="UP001500167">
    <property type="component" value="Unassembled WGS sequence"/>
</dbReference>
<protein>
    <submittedName>
        <fullName evidence="2">Glycosyltransferase family 4 protein</fullName>
    </submittedName>
</protein>
<evidence type="ECO:0000259" key="1">
    <source>
        <dbReference type="Pfam" id="PF00534"/>
    </source>
</evidence>
<reference evidence="3" key="1">
    <citation type="journal article" date="2019" name="Int. J. Syst. Evol. Microbiol.">
        <title>The Global Catalogue of Microorganisms (GCM) 10K type strain sequencing project: providing services to taxonomists for standard genome sequencing and annotation.</title>
        <authorList>
            <consortium name="The Broad Institute Genomics Platform"/>
            <consortium name="The Broad Institute Genome Sequencing Center for Infectious Disease"/>
            <person name="Wu L."/>
            <person name="Ma J."/>
        </authorList>
    </citation>
    <scope>NUCLEOTIDE SEQUENCE [LARGE SCALE GENOMIC DNA]</scope>
    <source>
        <strain evidence="3">JCM 16722</strain>
    </source>
</reference>
<gene>
    <name evidence="2" type="ORF">GCM10022218_02570</name>
</gene>
<dbReference type="PANTHER" id="PTHR12526:SF630">
    <property type="entry name" value="GLYCOSYLTRANSFERASE"/>
    <property type="match status" value="1"/>
</dbReference>
<keyword evidence="3" id="KW-1185">Reference proteome</keyword>
<evidence type="ECO:0000313" key="3">
    <source>
        <dbReference type="Proteomes" id="UP001500167"/>
    </source>
</evidence>
<feature type="domain" description="Glycosyl transferase family 1" evidence="1">
    <location>
        <begin position="186"/>
        <end position="337"/>
    </location>
</feature>
<dbReference type="CDD" id="cd03820">
    <property type="entry name" value="GT4_AmsD-like"/>
    <property type="match status" value="1"/>
</dbReference>
<proteinExistence type="predicted"/>
<dbReference type="PANTHER" id="PTHR12526">
    <property type="entry name" value="GLYCOSYLTRANSFERASE"/>
    <property type="match status" value="1"/>
</dbReference>
<dbReference type="SUPFAM" id="SSF53756">
    <property type="entry name" value="UDP-Glycosyltransferase/glycogen phosphorylase"/>
    <property type="match status" value="1"/>
</dbReference>
<evidence type="ECO:0000313" key="2">
    <source>
        <dbReference type="EMBL" id="GAA4168144.1"/>
    </source>
</evidence>
<name>A0ABP7ZQN4_9SPHI</name>
<dbReference type="Gene3D" id="3.40.50.2000">
    <property type="entry name" value="Glycogen Phosphorylase B"/>
    <property type="match status" value="2"/>
</dbReference>
<dbReference type="InterPro" id="IPR001296">
    <property type="entry name" value="Glyco_trans_1"/>
</dbReference>
<accession>A0ABP7ZQN4</accession>